<gene>
    <name evidence="2" type="ORF">NOO_LOCUS13298</name>
</gene>
<dbReference type="WBParaSite" id="nOo.2.0.1.t13298-RA">
    <property type="protein sequence ID" value="nOo.2.0.1.t13298-RA"/>
    <property type="gene ID" value="nOo.2.0.1.g13298"/>
</dbReference>
<evidence type="ECO:0000313" key="2">
    <source>
        <dbReference type="EMBL" id="VDN00903.1"/>
    </source>
</evidence>
<organism evidence="4">
    <name type="scientific">Onchocerca ochengi</name>
    <name type="common">Filarial nematode worm</name>
    <dbReference type="NCBI Taxonomy" id="42157"/>
    <lineage>
        <taxon>Eukaryota</taxon>
        <taxon>Metazoa</taxon>
        <taxon>Ecdysozoa</taxon>
        <taxon>Nematoda</taxon>
        <taxon>Chromadorea</taxon>
        <taxon>Rhabditida</taxon>
        <taxon>Spirurina</taxon>
        <taxon>Spiruromorpha</taxon>
        <taxon>Filarioidea</taxon>
        <taxon>Onchocercidae</taxon>
        <taxon>Onchocerca</taxon>
    </lineage>
</organism>
<dbReference type="AlphaFoldDB" id="A0A182EYP1"/>
<evidence type="ECO:0000313" key="4">
    <source>
        <dbReference type="WBParaSite" id="nOo.2.0.1.t13298-RA"/>
    </source>
</evidence>
<evidence type="ECO:0000256" key="1">
    <source>
        <dbReference type="SAM" id="MobiDB-lite"/>
    </source>
</evidence>
<accession>A0A182EYP1</accession>
<reference evidence="4" key="1">
    <citation type="submission" date="2016-06" db="UniProtKB">
        <authorList>
            <consortium name="WormBaseParasite"/>
        </authorList>
    </citation>
    <scope>IDENTIFICATION</scope>
</reference>
<dbReference type="Proteomes" id="UP000271087">
    <property type="component" value="Unassembled WGS sequence"/>
</dbReference>
<sequence length="59" mass="6475">KMQSTSTTHFTRPSKIGQSKIGGGDASSVPHRRTEAEREAFFRRLSTPKAIAAVKKCTK</sequence>
<name>A0A182EYP1_ONCOC</name>
<feature type="compositionally biased region" description="Polar residues" evidence="1">
    <location>
        <begin position="1"/>
        <end position="11"/>
    </location>
</feature>
<keyword evidence="3" id="KW-1185">Reference proteome</keyword>
<reference evidence="2 3" key="2">
    <citation type="submission" date="2018-08" db="EMBL/GenBank/DDBJ databases">
        <authorList>
            <person name="Laetsch R D."/>
            <person name="Stevens L."/>
            <person name="Kumar S."/>
            <person name="Blaxter L. M."/>
        </authorList>
    </citation>
    <scope>NUCLEOTIDE SEQUENCE [LARGE SCALE GENOMIC DNA]</scope>
</reference>
<dbReference type="EMBL" id="UYRW01014471">
    <property type="protein sequence ID" value="VDN00903.1"/>
    <property type="molecule type" value="Genomic_DNA"/>
</dbReference>
<evidence type="ECO:0000313" key="3">
    <source>
        <dbReference type="Proteomes" id="UP000271087"/>
    </source>
</evidence>
<feature type="region of interest" description="Disordered" evidence="1">
    <location>
        <begin position="1"/>
        <end position="40"/>
    </location>
</feature>
<proteinExistence type="predicted"/>
<protein>
    <submittedName>
        <fullName evidence="4">Kinesin motor domain-containing protein</fullName>
    </submittedName>
</protein>